<accession>M5F1N9</accession>
<dbReference type="Proteomes" id="UP000012062">
    <property type="component" value="Unassembled WGS sequence"/>
</dbReference>
<evidence type="ECO:0000313" key="3">
    <source>
        <dbReference type="Proteomes" id="UP000012062"/>
    </source>
</evidence>
<name>M5F1N9_9HYPH</name>
<gene>
    <name evidence="2" type="ORF">MESS2_1650004</name>
</gene>
<feature type="region of interest" description="Disordered" evidence="1">
    <location>
        <begin position="59"/>
        <end position="79"/>
    </location>
</feature>
<proteinExistence type="predicted"/>
<comment type="caution">
    <text evidence="2">The sequence shown here is derived from an EMBL/GenBank/DDBJ whole genome shotgun (WGS) entry which is preliminary data.</text>
</comment>
<protein>
    <submittedName>
        <fullName evidence="2">Transposase</fullName>
    </submittedName>
</protein>
<evidence type="ECO:0000313" key="2">
    <source>
        <dbReference type="EMBL" id="CCV05721.1"/>
    </source>
</evidence>
<sequence>MRFAFIARHRNIWPVAWLCSALDVSRSGFHAWLNRSASARSRHDEILVSTIDRSFKSSDRTYGSSNRRMPIGLASDCEP</sequence>
<dbReference type="STRING" id="1297569.MESS2_1650004"/>
<keyword evidence="3" id="KW-1185">Reference proteome</keyword>
<reference evidence="2 3" key="1">
    <citation type="submission" date="2013-02" db="EMBL/GenBank/DDBJ databases">
        <authorList>
            <person name="Genoscope - CEA"/>
        </authorList>
    </citation>
    <scope>NUCLEOTIDE SEQUENCE [LARGE SCALE GENOMIC DNA]</scope>
    <source>
        <strain evidence="2 3">STM 2683</strain>
    </source>
</reference>
<dbReference type="eggNOG" id="COG2801">
    <property type="taxonomic scope" value="Bacteria"/>
</dbReference>
<dbReference type="AlphaFoldDB" id="M5F1N9"/>
<organism evidence="2 3">
    <name type="scientific">Mesorhizobium metallidurans STM 2683</name>
    <dbReference type="NCBI Taxonomy" id="1297569"/>
    <lineage>
        <taxon>Bacteria</taxon>
        <taxon>Pseudomonadati</taxon>
        <taxon>Pseudomonadota</taxon>
        <taxon>Alphaproteobacteria</taxon>
        <taxon>Hyphomicrobiales</taxon>
        <taxon>Phyllobacteriaceae</taxon>
        <taxon>Mesorhizobium</taxon>
    </lineage>
</organism>
<evidence type="ECO:0000256" key="1">
    <source>
        <dbReference type="SAM" id="MobiDB-lite"/>
    </source>
</evidence>
<dbReference type="EMBL" id="CAUM01000074">
    <property type="protein sequence ID" value="CCV05721.1"/>
    <property type="molecule type" value="Genomic_DNA"/>
</dbReference>